<evidence type="ECO:0000313" key="3">
    <source>
        <dbReference type="Proteomes" id="UP000009172"/>
    </source>
</evidence>
<reference evidence="3" key="1">
    <citation type="journal article" date="2012" name="MBio">
        <title>Comparative genome analysis of Trichophyton rubrum and related dermatophytes reveals candidate genes involved in infection.</title>
        <authorList>
            <person name="Martinez D.A."/>
            <person name="Oliver B.G."/>
            <person name="Graeser Y."/>
            <person name="Goldberg J.M."/>
            <person name="Li W."/>
            <person name="Martinez-Rossi N.M."/>
            <person name="Monod M."/>
            <person name="Shelest E."/>
            <person name="Barton R.C."/>
            <person name="Birch E."/>
            <person name="Brakhage A.A."/>
            <person name="Chen Z."/>
            <person name="Gurr S.J."/>
            <person name="Heiman D."/>
            <person name="Heitman J."/>
            <person name="Kosti I."/>
            <person name="Rossi A."/>
            <person name="Saif S."/>
            <person name="Samalova M."/>
            <person name="Saunders C.W."/>
            <person name="Shea T."/>
            <person name="Summerbell R.C."/>
            <person name="Xu J."/>
            <person name="Young S."/>
            <person name="Zeng Q."/>
            <person name="Birren B.W."/>
            <person name="Cuomo C.A."/>
            <person name="White T.C."/>
        </authorList>
    </citation>
    <scope>NUCLEOTIDE SEQUENCE [LARGE SCALE GENOMIC DNA]</scope>
    <source>
        <strain evidence="3">CBS 112818</strain>
    </source>
</reference>
<dbReference type="EMBL" id="GG698550">
    <property type="protein sequence ID" value="EGE00733.1"/>
    <property type="molecule type" value="Genomic_DNA"/>
</dbReference>
<proteinExistence type="predicted"/>
<keyword evidence="3" id="KW-1185">Reference proteome</keyword>
<evidence type="ECO:0000256" key="1">
    <source>
        <dbReference type="SAM" id="MobiDB-lite"/>
    </source>
</evidence>
<protein>
    <submittedName>
        <fullName evidence="2">Uncharacterized protein</fullName>
    </submittedName>
</protein>
<feature type="compositionally biased region" description="Polar residues" evidence="1">
    <location>
        <begin position="45"/>
        <end position="56"/>
    </location>
</feature>
<name>F2SAY3_TRIT1</name>
<organism evidence="2 3">
    <name type="scientific">Trichophyton tonsurans (strain CBS 112818)</name>
    <name type="common">Scalp ringworm fungus</name>
    <dbReference type="NCBI Taxonomy" id="647933"/>
    <lineage>
        <taxon>Eukaryota</taxon>
        <taxon>Fungi</taxon>
        <taxon>Dikarya</taxon>
        <taxon>Ascomycota</taxon>
        <taxon>Pezizomycotina</taxon>
        <taxon>Eurotiomycetes</taxon>
        <taxon>Eurotiomycetidae</taxon>
        <taxon>Onygenales</taxon>
        <taxon>Arthrodermataceae</taxon>
        <taxon>Trichophyton</taxon>
    </lineage>
</organism>
<evidence type="ECO:0000313" key="2">
    <source>
        <dbReference type="EMBL" id="EGE00733.1"/>
    </source>
</evidence>
<gene>
    <name evidence="2" type="ORF">TESG_08027</name>
</gene>
<dbReference type="Proteomes" id="UP000009172">
    <property type="component" value="Unassembled WGS sequence"/>
</dbReference>
<feature type="region of interest" description="Disordered" evidence="1">
    <location>
        <begin position="45"/>
        <end position="65"/>
    </location>
</feature>
<feature type="region of interest" description="Disordered" evidence="1">
    <location>
        <begin position="1"/>
        <end position="21"/>
    </location>
</feature>
<dbReference type="AlphaFoldDB" id="F2SAY3"/>
<dbReference type="HOGENOM" id="CLU_2851340_0_0_1"/>
<accession>F2SAY3</accession>
<sequence length="65" mass="7240">MLTNRPRPKLPGAKTRTDLPAADMASVAQLAVPLQYPQAWPEQLQLNSHQRASQSLHPPRLPTTF</sequence>